<keyword evidence="1" id="KW-1133">Transmembrane helix</keyword>
<sequence>MKDIKKIVNLDYISIKPYFTLKNLIIMICLYLVYFFITSNPLTANSAILIFSIVYSSYPFLIGEEAGIDSLYRIFGIKSEKVVLGRYVFALLLFIFALLISMVFSIIFSFFVETADIREFLATSLAYLLVYLIFISLKYPLYFKFGYKKAKSISALTFALIGLLSFIVMALKDSLNDLFIFMENNIFMTLLISLLLVLLIVFMSIKVSQKLYKKRDF</sequence>
<keyword evidence="1" id="KW-0812">Transmembrane</keyword>
<gene>
    <name evidence="2" type="ORF">KH327_04955</name>
</gene>
<feature type="transmembrane region" description="Helical" evidence="1">
    <location>
        <begin position="120"/>
        <end position="141"/>
    </location>
</feature>
<feature type="transmembrane region" description="Helical" evidence="1">
    <location>
        <begin position="21"/>
        <end position="37"/>
    </location>
</feature>
<evidence type="ECO:0000256" key="1">
    <source>
        <dbReference type="SAM" id="Phobius"/>
    </source>
</evidence>
<feature type="transmembrane region" description="Helical" evidence="1">
    <location>
        <begin position="186"/>
        <end position="205"/>
    </location>
</feature>
<feature type="transmembrane region" description="Helical" evidence="1">
    <location>
        <begin position="84"/>
        <end position="108"/>
    </location>
</feature>
<dbReference type="InterPro" id="IPR025699">
    <property type="entry name" value="ABC2_memb-like"/>
</dbReference>
<name>A0A943SQ99_9FIRM</name>
<dbReference type="AlphaFoldDB" id="A0A943SQ99"/>
<proteinExistence type="predicted"/>
<keyword evidence="1" id="KW-0472">Membrane</keyword>
<feature type="transmembrane region" description="Helical" evidence="1">
    <location>
        <begin position="43"/>
        <end position="63"/>
    </location>
</feature>
<dbReference type="EMBL" id="JAGZZP010000007">
    <property type="protein sequence ID" value="MBS6535161.1"/>
    <property type="molecule type" value="Genomic_DNA"/>
</dbReference>
<reference evidence="2" key="1">
    <citation type="submission" date="2021-02" db="EMBL/GenBank/DDBJ databases">
        <title>Infant gut strain persistence is associated with maternal origin, phylogeny, and functional potential including surface adhesion and iron acquisition.</title>
        <authorList>
            <person name="Lou Y.C."/>
        </authorList>
    </citation>
    <scope>NUCLEOTIDE SEQUENCE</scope>
    <source>
        <strain evidence="2">L3_060_052G1_dasL3_060_052G1_concoct_1</strain>
    </source>
</reference>
<protein>
    <submittedName>
        <fullName evidence="2">ABC-2 transporter permease</fullName>
    </submittedName>
</protein>
<dbReference type="Pfam" id="PF13346">
    <property type="entry name" value="ABC2_membrane_5"/>
    <property type="match status" value="1"/>
</dbReference>
<feature type="transmembrane region" description="Helical" evidence="1">
    <location>
        <begin position="153"/>
        <end position="171"/>
    </location>
</feature>
<evidence type="ECO:0000313" key="2">
    <source>
        <dbReference type="EMBL" id="MBS6535161.1"/>
    </source>
</evidence>
<accession>A0A943SQ99</accession>
<evidence type="ECO:0000313" key="3">
    <source>
        <dbReference type="Proteomes" id="UP000748991"/>
    </source>
</evidence>
<dbReference type="Proteomes" id="UP000748991">
    <property type="component" value="Unassembled WGS sequence"/>
</dbReference>
<dbReference type="RefSeq" id="WP_278637675.1">
    <property type="nucleotide sequence ID" value="NZ_JAGZZP010000007.1"/>
</dbReference>
<organism evidence="2 3">
    <name type="scientific">Peptoniphilus harei</name>
    <dbReference type="NCBI Taxonomy" id="54005"/>
    <lineage>
        <taxon>Bacteria</taxon>
        <taxon>Bacillati</taxon>
        <taxon>Bacillota</taxon>
        <taxon>Tissierellia</taxon>
        <taxon>Tissierellales</taxon>
        <taxon>Peptoniphilaceae</taxon>
        <taxon>Peptoniphilus</taxon>
    </lineage>
</organism>
<comment type="caution">
    <text evidence="2">The sequence shown here is derived from an EMBL/GenBank/DDBJ whole genome shotgun (WGS) entry which is preliminary data.</text>
</comment>